<evidence type="ECO:0000313" key="8">
    <source>
        <dbReference type="Proteomes" id="UP001515480"/>
    </source>
</evidence>
<proteinExistence type="predicted"/>
<dbReference type="Gene3D" id="3.40.50.300">
    <property type="entry name" value="P-loop containing nucleotide triphosphate hydrolases"/>
    <property type="match status" value="1"/>
</dbReference>
<reference evidence="7 8" key="1">
    <citation type="journal article" date="2024" name="Science">
        <title>Giant polyketide synthase enzymes in the biosynthesis of giant marine polyether toxins.</title>
        <authorList>
            <person name="Fallon T.R."/>
            <person name="Shende V.V."/>
            <person name="Wierzbicki I.H."/>
            <person name="Pendleton A.L."/>
            <person name="Watervoot N.F."/>
            <person name="Auber R.P."/>
            <person name="Gonzalez D.J."/>
            <person name="Wisecaver J.H."/>
            <person name="Moore B.S."/>
        </authorList>
    </citation>
    <scope>NUCLEOTIDE SEQUENCE [LARGE SCALE GENOMIC DNA]</scope>
    <source>
        <strain evidence="7 8">12B1</strain>
    </source>
</reference>
<dbReference type="InterPro" id="IPR001611">
    <property type="entry name" value="Leu-rich_rpt"/>
</dbReference>
<dbReference type="SMART" id="SM00368">
    <property type="entry name" value="LRR_RI"/>
    <property type="match status" value="4"/>
</dbReference>
<evidence type="ECO:0000256" key="3">
    <source>
        <dbReference type="ARBA" id="ARBA00022737"/>
    </source>
</evidence>
<evidence type="ECO:0000256" key="4">
    <source>
        <dbReference type="ARBA" id="ARBA00022741"/>
    </source>
</evidence>
<dbReference type="InterPro" id="IPR027417">
    <property type="entry name" value="P-loop_NTPase"/>
</dbReference>
<protein>
    <recommendedName>
        <fullName evidence="6">NACHT domain-containing protein</fullName>
    </recommendedName>
</protein>
<evidence type="ECO:0000259" key="6">
    <source>
        <dbReference type="PROSITE" id="PS50837"/>
    </source>
</evidence>
<dbReference type="GO" id="GO:0005524">
    <property type="term" value="F:ATP binding"/>
    <property type="evidence" value="ECO:0007669"/>
    <property type="project" value="UniProtKB-KW"/>
</dbReference>
<keyword evidence="1" id="KW-0343">GTPase activation</keyword>
<keyword evidence="2" id="KW-0433">Leucine-rich repeat</keyword>
<accession>A0AB34K4T3</accession>
<dbReference type="PROSITE" id="PS50837">
    <property type="entry name" value="NACHT"/>
    <property type="match status" value="1"/>
</dbReference>
<dbReference type="GO" id="GO:0031267">
    <property type="term" value="F:small GTPase binding"/>
    <property type="evidence" value="ECO:0007669"/>
    <property type="project" value="TreeGrafter"/>
</dbReference>
<dbReference type="AlphaFoldDB" id="A0AB34K4T3"/>
<evidence type="ECO:0000256" key="5">
    <source>
        <dbReference type="ARBA" id="ARBA00022840"/>
    </source>
</evidence>
<gene>
    <name evidence="7" type="ORF">AB1Y20_000464</name>
</gene>
<dbReference type="GO" id="GO:0005829">
    <property type="term" value="C:cytosol"/>
    <property type="evidence" value="ECO:0007669"/>
    <property type="project" value="TreeGrafter"/>
</dbReference>
<keyword evidence="8" id="KW-1185">Reference proteome</keyword>
<evidence type="ECO:0000256" key="2">
    <source>
        <dbReference type="ARBA" id="ARBA00022614"/>
    </source>
</evidence>
<dbReference type="Proteomes" id="UP001515480">
    <property type="component" value="Unassembled WGS sequence"/>
</dbReference>
<dbReference type="InterPro" id="IPR027038">
    <property type="entry name" value="RanGap"/>
</dbReference>
<dbReference type="InterPro" id="IPR007111">
    <property type="entry name" value="NACHT_NTPase"/>
</dbReference>
<sequence>MGCASSRPVARLPERIDLPLPQPDSRSAWRACTLTTRGADGFHVLQVDNSLEIVRVKLEPSASAAQGAPLIAELEDGEKVLARVGQRYEYAKATRLLVLHAGRLHEAEVVERRRACRHALRLAVGAVEADLNELNHCVLRLPAAAYESCRRGYCASLARELATVEDAITGNSLELGSQLIYLTMGAAAGGEHAAVSTVAELARALCAPSPARMHGTQQKQDFLLAAEAGSGKTWSVQQLALLLARALQHSREAVPLVPLLIPVQRLALLLRAFASTADVAHIDLVCFYIDHAYTGDERRMLQQAYALRALLPLLDGIDEGAGLKHAIEDFVLRALVPCGFRVVVTSRPEGVQLQRYREAFAVITLRRLSDAQQSELVLKQIGHNDVFWHLSALARLRRAQPHQWAADSTHLPFFAAKYGEMYGAGLLEALERAIVFFDEASGTPVLLSLLALAFTARPADAPLPTSRLELYRLAAEVSVRRHIFRPVIRPDGSAAVARLEADAGMVLSMLCRVASAAHAAAVREFDDRLLRQAFKGSAAAEALWRLLDSHVTGVPLIKTLERAVDPAGLSRYQFKHLSFQEGLFALSLVDGRAPKPASLLRRGAAALLNDAWLANSFRIGGAPLGPALAAWLDGTAELHLTRAGVAAMVALEWLALRGALSLQRLSIDRDALDEAQLARLLALLDCPANLPALAALRLDGQLHAAFDKQLAVRLARLVDARGLNFCCPFPLRLRGALTDVDAVLLAVSVGSSLVCPHAKASLEQLLGGRDWPSRAYAAGQGAEGHVRVRLPHAAADDDDDGASLGEKLRAVGCGVAGLGALPAPLLLLGGIFSLRELLAAGHIDLAALVAEDVSLEELLVAGATLKELLHTGFSYGVLREAGVPEETLLIEASRQSFSIPLHELWVKGEATAALVAVHPDTFRLFHKAGAAEMSLRWLQKQSELSWSSCTLDAHDGRIMSIVIDVVGPLHRLTRLCLDGNELADDGVVALAEVANKRRLTALAELVLSRNRIGNKGITGLAGAMGGGAFESLRRLELEQNRIGGPGAKALAQALRTGKVAKLQRLSLADNRIGDEGCLSLAPALEYMQRVQHTTDIRLDRNEISEKGMLALLRSSDRFYDVDTLYGIRLGALSDAAIESLGLATA</sequence>
<dbReference type="EMBL" id="JBGBPQ010000001">
    <property type="protein sequence ID" value="KAL1529518.1"/>
    <property type="molecule type" value="Genomic_DNA"/>
</dbReference>
<feature type="domain" description="NACHT" evidence="6">
    <location>
        <begin position="220"/>
        <end position="348"/>
    </location>
</feature>
<evidence type="ECO:0000256" key="1">
    <source>
        <dbReference type="ARBA" id="ARBA00022468"/>
    </source>
</evidence>
<keyword evidence="4" id="KW-0547">Nucleotide-binding</keyword>
<dbReference type="Pfam" id="PF05729">
    <property type="entry name" value="NACHT"/>
    <property type="match status" value="1"/>
</dbReference>
<dbReference type="InterPro" id="IPR032675">
    <property type="entry name" value="LRR_dom_sf"/>
</dbReference>
<keyword evidence="3" id="KW-0677">Repeat</keyword>
<dbReference type="SUPFAM" id="SSF52047">
    <property type="entry name" value="RNI-like"/>
    <property type="match status" value="1"/>
</dbReference>
<dbReference type="GO" id="GO:0048471">
    <property type="term" value="C:perinuclear region of cytoplasm"/>
    <property type="evidence" value="ECO:0007669"/>
    <property type="project" value="TreeGrafter"/>
</dbReference>
<dbReference type="Gene3D" id="3.80.10.10">
    <property type="entry name" value="Ribonuclease Inhibitor"/>
    <property type="match status" value="1"/>
</dbReference>
<dbReference type="PANTHER" id="PTHR24113:SF12">
    <property type="entry name" value="RAN GTPASE-ACTIVATING PROTEIN 1"/>
    <property type="match status" value="1"/>
</dbReference>
<organism evidence="7 8">
    <name type="scientific">Prymnesium parvum</name>
    <name type="common">Toxic golden alga</name>
    <dbReference type="NCBI Taxonomy" id="97485"/>
    <lineage>
        <taxon>Eukaryota</taxon>
        <taxon>Haptista</taxon>
        <taxon>Haptophyta</taxon>
        <taxon>Prymnesiophyceae</taxon>
        <taxon>Prymnesiales</taxon>
        <taxon>Prymnesiaceae</taxon>
        <taxon>Prymnesium</taxon>
    </lineage>
</organism>
<dbReference type="GO" id="GO:0005096">
    <property type="term" value="F:GTPase activator activity"/>
    <property type="evidence" value="ECO:0007669"/>
    <property type="project" value="UniProtKB-KW"/>
</dbReference>
<dbReference type="GO" id="GO:0006913">
    <property type="term" value="P:nucleocytoplasmic transport"/>
    <property type="evidence" value="ECO:0007669"/>
    <property type="project" value="TreeGrafter"/>
</dbReference>
<dbReference type="GO" id="GO:0005634">
    <property type="term" value="C:nucleus"/>
    <property type="evidence" value="ECO:0007669"/>
    <property type="project" value="TreeGrafter"/>
</dbReference>
<dbReference type="PANTHER" id="PTHR24113">
    <property type="entry name" value="RAN GTPASE-ACTIVATING PROTEIN 1"/>
    <property type="match status" value="1"/>
</dbReference>
<dbReference type="SUPFAM" id="SSF52540">
    <property type="entry name" value="P-loop containing nucleoside triphosphate hydrolases"/>
    <property type="match status" value="1"/>
</dbReference>
<keyword evidence="5" id="KW-0067">ATP-binding</keyword>
<evidence type="ECO:0000313" key="7">
    <source>
        <dbReference type="EMBL" id="KAL1529518.1"/>
    </source>
</evidence>
<comment type="caution">
    <text evidence="7">The sequence shown here is derived from an EMBL/GenBank/DDBJ whole genome shotgun (WGS) entry which is preliminary data.</text>
</comment>
<name>A0AB34K4T3_PRYPA</name>
<dbReference type="Pfam" id="PF13516">
    <property type="entry name" value="LRR_6"/>
    <property type="match status" value="3"/>
</dbReference>